<sequence length="286" mass="29797">MQRAAGNATAVASMGTAVPVQRISACVTTPSNESQVLADALRERYGLSSDPSKVQPGEVLYIIGHGSEIGSGESAARKVLYAGFRPGYGREVRLVVCSAGRRPADRHSSPAQTIANFLQTPVLASTTLVRHVPGEGWGIIEGDCVRFRPQRPVEDITSRMRHLSVRDPDPVDDVTADMRYMTLNPSGWSSGGGGRGCSAIDREGVTGSPMAWGTCPSAMTRTAPGTTRAGPPGGATTRTTERFSRAGQGRGAGRGGPDGVAGPPFFVSGLGGTEHGALRAFPGSMY</sequence>
<evidence type="ECO:0000313" key="2">
    <source>
        <dbReference type="EMBL" id="MFB4193490.1"/>
    </source>
</evidence>
<dbReference type="RefSeq" id="WP_375061519.1">
    <property type="nucleotide sequence ID" value="NZ_JBHGBT010000002.1"/>
</dbReference>
<protein>
    <submittedName>
        <fullName evidence="2">Uncharacterized protein</fullName>
    </submittedName>
</protein>
<name>A0ABV4ZH90_9ACTN</name>
<feature type="compositionally biased region" description="Gly residues" evidence="1">
    <location>
        <begin position="248"/>
        <end position="259"/>
    </location>
</feature>
<gene>
    <name evidence="2" type="ORF">ACE11A_03845</name>
</gene>
<evidence type="ECO:0000313" key="3">
    <source>
        <dbReference type="Proteomes" id="UP001577267"/>
    </source>
</evidence>
<proteinExistence type="predicted"/>
<feature type="compositionally biased region" description="Low complexity" evidence="1">
    <location>
        <begin position="221"/>
        <end position="238"/>
    </location>
</feature>
<dbReference type="EMBL" id="JBHGBT010000002">
    <property type="protein sequence ID" value="MFB4193490.1"/>
    <property type="molecule type" value="Genomic_DNA"/>
</dbReference>
<evidence type="ECO:0000256" key="1">
    <source>
        <dbReference type="SAM" id="MobiDB-lite"/>
    </source>
</evidence>
<dbReference type="Proteomes" id="UP001577267">
    <property type="component" value="Unassembled WGS sequence"/>
</dbReference>
<reference evidence="2 3" key="1">
    <citation type="submission" date="2024-09" db="EMBL/GenBank/DDBJ databases">
        <title>Draft genome sequence of multifaceted antimicrobials producing Streptomyces sp. strain FH1.</title>
        <authorList>
            <person name="Hassan F."/>
            <person name="Ali H."/>
            <person name="Hassan N."/>
            <person name="Nawaz A."/>
        </authorList>
    </citation>
    <scope>NUCLEOTIDE SEQUENCE [LARGE SCALE GENOMIC DNA]</scope>
    <source>
        <strain evidence="2 3">FH1</strain>
    </source>
</reference>
<organism evidence="2 3">
    <name type="scientific">Streptomyces carpaticus</name>
    <dbReference type="NCBI Taxonomy" id="285558"/>
    <lineage>
        <taxon>Bacteria</taxon>
        <taxon>Bacillati</taxon>
        <taxon>Actinomycetota</taxon>
        <taxon>Actinomycetes</taxon>
        <taxon>Kitasatosporales</taxon>
        <taxon>Streptomycetaceae</taxon>
        <taxon>Streptomyces</taxon>
    </lineage>
</organism>
<feature type="region of interest" description="Disordered" evidence="1">
    <location>
        <begin position="221"/>
        <end position="265"/>
    </location>
</feature>
<comment type="caution">
    <text evidence="2">The sequence shown here is derived from an EMBL/GenBank/DDBJ whole genome shotgun (WGS) entry which is preliminary data.</text>
</comment>
<keyword evidence="3" id="KW-1185">Reference proteome</keyword>
<accession>A0ABV4ZH90</accession>